<name>A0A241XPS2_PSEAI</name>
<dbReference type="Proteomes" id="UP000194857">
    <property type="component" value="Unassembled WGS sequence"/>
</dbReference>
<dbReference type="Proteomes" id="UP000253594">
    <property type="component" value="Unassembled WGS sequence"/>
</dbReference>
<organism evidence="1 4">
    <name type="scientific">Pseudomonas aeruginosa</name>
    <dbReference type="NCBI Taxonomy" id="287"/>
    <lineage>
        <taxon>Bacteria</taxon>
        <taxon>Pseudomonadati</taxon>
        <taxon>Pseudomonadota</taxon>
        <taxon>Gammaproteobacteria</taxon>
        <taxon>Pseudomonadales</taxon>
        <taxon>Pseudomonadaceae</taxon>
        <taxon>Pseudomonas</taxon>
    </lineage>
</organism>
<dbReference type="EMBL" id="NFFZ01000007">
    <property type="protein sequence ID" value="OTI61377.1"/>
    <property type="molecule type" value="Genomic_DNA"/>
</dbReference>
<evidence type="ECO:0000313" key="2">
    <source>
        <dbReference type="EMBL" id="RCI75691.1"/>
    </source>
</evidence>
<reference evidence="2 5" key="3">
    <citation type="submission" date="2018-07" db="EMBL/GenBank/DDBJ databases">
        <title>Mechanisms of high-level aminoglycoside resistance among Gram-negative pathogens in Brazil.</title>
        <authorList>
            <person name="Ballaben A.S."/>
            <person name="Darini A.L.C."/>
            <person name="Doi Y."/>
        </authorList>
    </citation>
    <scope>NUCLEOTIDE SEQUENCE [LARGE SCALE GENOMIC DNA]</scope>
    <source>
        <strain evidence="2 5">B2-305</strain>
    </source>
</reference>
<dbReference type="EMBL" id="NSNE01000018">
    <property type="protein sequence ID" value="RPM08939.1"/>
    <property type="molecule type" value="Genomic_DNA"/>
</dbReference>
<dbReference type="EMBL" id="QORE01000134">
    <property type="protein sequence ID" value="RCI75691.1"/>
    <property type="molecule type" value="Genomic_DNA"/>
</dbReference>
<sequence>MSLAVDDIRSVFIDLAMQERDVESLKPDESKRLSIEESDCVPAGFQCPEIHWQDFPTPNFDCSYSTSSQGR</sequence>
<reference evidence="3 6" key="2">
    <citation type="submission" date="2017-08" db="EMBL/GenBank/DDBJ databases">
        <authorList>
            <person name="Feschi L."/>
            <person name="Jeukens J."/>
            <person name="Emond-Rheault J.-G."/>
            <person name="Kukavica-Ibrulj I."/>
            <person name="Boyle B."/>
            <person name="Levesque R.C."/>
        </authorList>
    </citation>
    <scope>NUCLEOTIDE SEQUENCE [LARGE SCALE GENOMIC DNA]</scope>
    <source>
        <strain evidence="3 6">PA-W36</strain>
    </source>
</reference>
<evidence type="ECO:0000313" key="3">
    <source>
        <dbReference type="EMBL" id="RPM08939.1"/>
    </source>
</evidence>
<dbReference type="AlphaFoldDB" id="A0A241XPS2"/>
<evidence type="ECO:0000313" key="6">
    <source>
        <dbReference type="Proteomes" id="UP000284767"/>
    </source>
</evidence>
<proteinExistence type="predicted"/>
<comment type="caution">
    <text evidence="1">The sequence shown here is derived from an EMBL/GenBank/DDBJ whole genome shotgun (WGS) entry which is preliminary data.</text>
</comment>
<dbReference type="Proteomes" id="UP000284767">
    <property type="component" value="Unassembled WGS sequence"/>
</dbReference>
<evidence type="ECO:0000313" key="5">
    <source>
        <dbReference type="Proteomes" id="UP000253594"/>
    </source>
</evidence>
<protein>
    <submittedName>
        <fullName evidence="1">Uncharacterized protein</fullName>
    </submittedName>
</protein>
<evidence type="ECO:0000313" key="4">
    <source>
        <dbReference type="Proteomes" id="UP000194857"/>
    </source>
</evidence>
<reference evidence="1 4" key="1">
    <citation type="submission" date="2017-05" db="EMBL/GenBank/DDBJ databases">
        <authorList>
            <person name="Song R."/>
            <person name="Chenine A.L."/>
            <person name="Ruprecht R.M."/>
        </authorList>
    </citation>
    <scope>NUCLEOTIDE SEQUENCE [LARGE SCALE GENOMIC DNA]</scope>
    <source>
        <strain evidence="1 4">S567_C10_BS</strain>
    </source>
</reference>
<gene>
    <name evidence="1" type="ORF">CAZ10_16015</name>
    <name evidence="2" type="ORF">DT376_06315</name>
    <name evidence="3" type="ORF">IPC1295_25790</name>
</gene>
<reference evidence="3 6" key="4">
    <citation type="submission" date="2019-01" db="EMBL/GenBank/DDBJ databases">
        <title>The Pseudomonas aeruginosa pan-genome provides new insights on its population structure, horizontal gene transfer and pathogenicity.</title>
        <authorList>
            <person name="Freschi L."/>
            <person name="Vincent A.T."/>
            <person name="Jeukens J."/>
            <person name="Emond-Rheault J.-G."/>
            <person name="Kukavica-Ibrulj I."/>
            <person name="Dupont M.-J."/>
            <person name="Charette S.J."/>
            <person name="Boyle B."/>
            <person name="Levesque R.C."/>
        </authorList>
    </citation>
    <scope>NUCLEOTIDE SEQUENCE [LARGE SCALE GENOMIC DNA]</scope>
    <source>
        <strain evidence="3 6">PA-W36</strain>
    </source>
</reference>
<accession>A0A241XPS2</accession>
<evidence type="ECO:0000313" key="1">
    <source>
        <dbReference type="EMBL" id="OTI61377.1"/>
    </source>
</evidence>